<comment type="caution">
    <text evidence="3">The sequence shown here is derived from an EMBL/GenBank/DDBJ whole genome shotgun (WGS) entry which is preliminary data.</text>
</comment>
<dbReference type="Proteomes" id="UP000887159">
    <property type="component" value="Unassembled WGS sequence"/>
</dbReference>
<proteinExistence type="predicted"/>
<accession>A0A8X6SD31</accession>
<dbReference type="Pfam" id="PF04037">
    <property type="entry name" value="DUF382"/>
    <property type="match status" value="1"/>
</dbReference>
<evidence type="ECO:0000256" key="1">
    <source>
        <dbReference type="SAM" id="MobiDB-lite"/>
    </source>
</evidence>
<evidence type="ECO:0000313" key="3">
    <source>
        <dbReference type="EMBL" id="GFY06246.1"/>
    </source>
</evidence>
<evidence type="ECO:0000259" key="2">
    <source>
        <dbReference type="Pfam" id="PF04037"/>
    </source>
</evidence>
<feature type="domain" description="DUF382" evidence="2">
    <location>
        <begin position="258"/>
        <end position="327"/>
    </location>
</feature>
<dbReference type="GO" id="GO:0005634">
    <property type="term" value="C:nucleus"/>
    <property type="evidence" value="ECO:0007669"/>
    <property type="project" value="InterPro"/>
</dbReference>
<gene>
    <name evidence="3" type="primary">NCL1_30863</name>
    <name evidence="3" type="ORF">TNCV_2680401</name>
</gene>
<dbReference type="InterPro" id="IPR007180">
    <property type="entry name" value="DUF382"/>
</dbReference>
<dbReference type="EMBL" id="BMAU01021258">
    <property type="protein sequence ID" value="GFY06246.1"/>
    <property type="molecule type" value="Genomic_DNA"/>
</dbReference>
<sequence>MRGKGKKRGNWLRRKEEMELAERKRRADFEQKMRDIEMEFEIQKKLIELEGEGHFTRACLDIEVSTNRGNIGNEVRSNLSSETRLKVEVEDRLKAYEEVKAVEEGRKMEEERRMNEIIALEEEMRLKNEKWLVKEQMRHVQEEHETSMKKQKCLPEERCKRMNEQNQLLNEEEEKFSDEDTETRSTDQYAVAQSVVVEKENEEISVDVIKDKDESNPVILSKERIDFDEDEIEEEKLKLPKRKRKNLSRRAVAELQQKVNLKASNNMVLIPQHWSLRREYSQDKSGIGKLAWKLTDFIKRDGTVNIRRSSRENRSTRKRVRLKLRPQDNIYRDGKVRGETRHLDFKIVDPAWMKKGVARKLRESEIEFQKRCFKRRAKPKVTIRGDKASPRLYWDRGKRSSRDIIIMYLYSH</sequence>
<dbReference type="AlphaFoldDB" id="A0A8X6SD31"/>
<feature type="compositionally biased region" description="Acidic residues" evidence="1">
    <location>
        <begin position="170"/>
        <end position="181"/>
    </location>
</feature>
<protein>
    <recommendedName>
        <fullName evidence="2">DUF382 domain-containing protein</fullName>
    </recommendedName>
</protein>
<name>A0A8X6SD31_TRICX</name>
<reference evidence="3" key="1">
    <citation type="submission" date="2020-08" db="EMBL/GenBank/DDBJ databases">
        <title>Multicomponent nature underlies the extraordinary mechanical properties of spider dragline silk.</title>
        <authorList>
            <person name="Kono N."/>
            <person name="Nakamura H."/>
            <person name="Mori M."/>
            <person name="Yoshida Y."/>
            <person name="Ohtoshi R."/>
            <person name="Malay A.D."/>
            <person name="Moran D.A.P."/>
            <person name="Tomita M."/>
            <person name="Numata K."/>
            <person name="Arakawa K."/>
        </authorList>
    </citation>
    <scope>NUCLEOTIDE SEQUENCE</scope>
</reference>
<evidence type="ECO:0000313" key="4">
    <source>
        <dbReference type="Proteomes" id="UP000887159"/>
    </source>
</evidence>
<keyword evidence="4" id="KW-1185">Reference proteome</keyword>
<feature type="region of interest" description="Disordered" evidence="1">
    <location>
        <begin position="164"/>
        <end position="186"/>
    </location>
</feature>
<organism evidence="3 4">
    <name type="scientific">Trichonephila clavipes</name>
    <name type="common">Golden silk orbweaver</name>
    <name type="synonym">Nephila clavipes</name>
    <dbReference type="NCBI Taxonomy" id="2585209"/>
    <lineage>
        <taxon>Eukaryota</taxon>
        <taxon>Metazoa</taxon>
        <taxon>Ecdysozoa</taxon>
        <taxon>Arthropoda</taxon>
        <taxon>Chelicerata</taxon>
        <taxon>Arachnida</taxon>
        <taxon>Araneae</taxon>
        <taxon>Araneomorphae</taxon>
        <taxon>Entelegynae</taxon>
        <taxon>Araneoidea</taxon>
        <taxon>Nephilidae</taxon>
        <taxon>Trichonephila</taxon>
    </lineage>
</organism>